<name>A0A1D6M1Q9_MAIZE</name>
<dbReference type="Gramene" id="Zm00001eb285460_T001">
    <property type="protein sequence ID" value="Zm00001eb285460_P001"/>
    <property type="gene ID" value="Zm00001eb285460"/>
</dbReference>
<evidence type="ECO:0007829" key="8">
    <source>
        <dbReference type="PeptideAtlas" id="A0A1D6M1Q9"/>
    </source>
</evidence>
<evidence type="ECO:0000313" key="6">
    <source>
        <dbReference type="EnsemblPlants" id="Zm00001eb285460_P001"/>
    </source>
</evidence>
<reference evidence="6" key="4">
    <citation type="submission" date="2021-05" db="UniProtKB">
        <authorList>
            <consortium name="EnsemblPlants"/>
        </authorList>
    </citation>
    <scope>IDENTIFICATION</scope>
    <source>
        <strain evidence="6">cv. B73</strain>
    </source>
</reference>
<dbReference type="RefSeq" id="XP_008649506.1">
    <property type="nucleotide sequence ID" value="XM_008651284.4"/>
</dbReference>
<dbReference type="Pfam" id="PF15699">
    <property type="entry name" value="NPR1_interact"/>
    <property type="match status" value="1"/>
</dbReference>
<dbReference type="AlphaFoldDB" id="A0A1D6M1Q9"/>
<dbReference type="GeneID" id="103630209"/>
<evidence type="ECO:0000313" key="7">
    <source>
        <dbReference type="Proteomes" id="UP000007305"/>
    </source>
</evidence>
<evidence type="ECO:0000256" key="4">
    <source>
        <dbReference type="SAM" id="MobiDB-lite"/>
    </source>
</evidence>
<keyword evidence="3" id="KW-0539">Nucleus</keyword>
<dbReference type="Proteomes" id="UP000007305">
    <property type="component" value="Chromosome 6"/>
</dbReference>
<dbReference type="eggNOG" id="ENOG502R4VM">
    <property type="taxonomic scope" value="Eukaryota"/>
</dbReference>
<feature type="compositionally biased region" description="Basic and acidic residues" evidence="4">
    <location>
        <begin position="159"/>
        <end position="173"/>
    </location>
</feature>
<dbReference type="PANTHER" id="PTHR33669:SF4">
    <property type="entry name" value="NRR REPRESSOR HOMOLOG 2"/>
    <property type="match status" value="1"/>
</dbReference>
<reference evidence="6" key="3">
    <citation type="submission" date="2019-07" db="EMBL/GenBank/DDBJ databases">
        <authorList>
            <person name="Seetharam A."/>
            <person name="Woodhouse M."/>
            <person name="Cannon E."/>
        </authorList>
    </citation>
    <scope>NUCLEOTIDE SEQUENCE [LARGE SCALE GENOMIC DNA]</scope>
    <source>
        <strain evidence="6">cv. B73</strain>
    </source>
</reference>
<dbReference type="OrthoDB" id="696460at2759"/>
<accession>A0A1D6M1Q9</accession>
<gene>
    <name evidence="6" type="primary">LOC103630209</name>
    <name evidence="5" type="ORF">ZEAMMB73_Zm00001d037909</name>
</gene>
<feature type="compositionally biased region" description="Low complexity" evidence="4">
    <location>
        <begin position="14"/>
        <end position="36"/>
    </location>
</feature>
<reference evidence="5" key="2">
    <citation type="submission" date="2015-12" db="EMBL/GenBank/DDBJ databases">
        <title>Update maize B73 reference genome by single molecule sequencing technologies.</title>
        <authorList>
            <consortium name="Maize Genome Sequencing Project"/>
            <person name="Ware D."/>
        </authorList>
    </citation>
    <scope>NUCLEOTIDE SEQUENCE</scope>
    <source>
        <tissue evidence="5">Seedling</tissue>
    </source>
</reference>
<dbReference type="EMBL" id="CM000782">
    <property type="protein sequence ID" value="AQK85177.1"/>
    <property type="molecule type" value="Genomic_DNA"/>
</dbReference>
<dbReference type="InterPro" id="IPR031425">
    <property type="entry name" value="NPR1/NH1-interacting"/>
</dbReference>
<reference evidence="7" key="1">
    <citation type="journal article" date="2009" name="Science">
        <title>The B73 maize genome: complexity, diversity, and dynamics.</title>
        <authorList>
            <person name="Schnable P.S."/>
            <person name="Ware D."/>
            <person name="Fulton R.S."/>
            <person name="Stein J.C."/>
            <person name="Wei F."/>
            <person name="Pasternak S."/>
            <person name="Liang C."/>
            <person name="Zhang J."/>
            <person name="Fulton L."/>
            <person name="Graves T.A."/>
            <person name="Minx P."/>
            <person name="Reily A.D."/>
            <person name="Courtney L."/>
            <person name="Kruchowski S.S."/>
            <person name="Tomlinson C."/>
            <person name="Strong C."/>
            <person name="Delehaunty K."/>
            <person name="Fronick C."/>
            <person name="Courtney B."/>
            <person name="Rock S.M."/>
            <person name="Belter E."/>
            <person name="Du F."/>
            <person name="Kim K."/>
            <person name="Abbott R.M."/>
            <person name="Cotton M."/>
            <person name="Levy A."/>
            <person name="Marchetto P."/>
            <person name="Ochoa K."/>
            <person name="Jackson S.M."/>
            <person name="Gillam B."/>
            <person name="Chen W."/>
            <person name="Yan L."/>
            <person name="Higginbotham J."/>
            <person name="Cardenas M."/>
            <person name="Waligorski J."/>
            <person name="Applebaum E."/>
            <person name="Phelps L."/>
            <person name="Falcone J."/>
            <person name="Kanchi K."/>
            <person name="Thane T."/>
            <person name="Scimone A."/>
            <person name="Thane N."/>
            <person name="Henke J."/>
            <person name="Wang T."/>
            <person name="Ruppert J."/>
            <person name="Shah N."/>
            <person name="Rotter K."/>
            <person name="Hodges J."/>
            <person name="Ingenthron E."/>
            <person name="Cordes M."/>
            <person name="Kohlberg S."/>
            <person name="Sgro J."/>
            <person name="Delgado B."/>
            <person name="Mead K."/>
            <person name="Chinwalla A."/>
            <person name="Leonard S."/>
            <person name="Crouse K."/>
            <person name="Collura K."/>
            <person name="Kudrna D."/>
            <person name="Currie J."/>
            <person name="He R."/>
            <person name="Angelova A."/>
            <person name="Rajasekar S."/>
            <person name="Mueller T."/>
            <person name="Lomeli R."/>
            <person name="Scara G."/>
            <person name="Ko A."/>
            <person name="Delaney K."/>
            <person name="Wissotski M."/>
            <person name="Lopez G."/>
            <person name="Campos D."/>
            <person name="Braidotti M."/>
            <person name="Ashley E."/>
            <person name="Golser W."/>
            <person name="Kim H."/>
            <person name="Lee S."/>
            <person name="Lin J."/>
            <person name="Dujmic Z."/>
            <person name="Kim W."/>
            <person name="Talag J."/>
            <person name="Zuccolo A."/>
            <person name="Fan C."/>
            <person name="Sebastian A."/>
            <person name="Kramer M."/>
            <person name="Spiegel L."/>
            <person name="Nascimento L."/>
            <person name="Zutavern T."/>
            <person name="Miller B."/>
            <person name="Ambroise C."/>
            <person name="Muller S."/>
            <person name="Spooner W."/>
            <person name="Narechania A."/>
            <person name="Ren L."/>
            <person name="Wei S."/>
            <person name="Kumari S."/>
            <person name="Faga B."/>
            <person name="Levy M.J."/>
            <person name="McMahan L."/>
            <person name="Van Buren P."/>
            <person name="Vaughn M.W."/>
            <person name="Ying K."/>
            <person name="Yeh C.-T."/>
            <person name="Emrich S.J."/>
            <person name="Jia Y."/>
            <person name="Kalyanaraman A."/>
            <person name="Hsia A.-P."/>
            <person name="Barbazuk W.B."/>
            <person name="Baucom R.S."/>
            <person name="Brutnell T.P."/>
            <person name="Carpita N.C."/>
            <person name="Chaparro C."/>
            <person name="Chia J.-M."/>
            <person name="Deragon J.-M."/>
            <person name="Estill J.C."/>
            <person name="Fu Y."/>
            <person name="Jeddeloh J.A."/>
            <person name="Han Y."/>
            <person name="Lee H."/>
            <person name="Li P."/>
            <person name="Lisch D.R."/>
            <person name="Liu S."/>
            <person name="Liu Z."/>
            <person name="Nagel D.H."/>
            <person name="McCann M.C."/>
            <person name="SanMiguel P."/>
            <person name="Myers A.M."/>
            <person name="Nettleton D."/>
            <person name="Nguyen J."/>
            <person name="Penning B.W."/>
            <person name="Ponnala L."/>
            <person name="Schneider K.L."/>
            <person name="Schwartz D.C."/>
            <person name="Sharma A."/>
            <person name="Soderlund C."/>
            <person name="Springer N.M."/>
            <person name="Sun Q."/>
            <person name="Wang H."/>
            <person name="Waterman M."/>
            <person name="Westerman R."/>
            <person name="Wolfgruber T.K."/>
            <person name="Yang L."/>
            <person name="Yu Y."/>
            <person name="Zhang L."/>
            <person name="Zhou S."/>
            <person name="Zhu Q."/>
            <person name="Bennetzen J.L."/>
            <person name="Dawe R.K."/>
            <person name="Jiang J."/>
            <person name="Jiang N."/>
            <person name="Presting G.G."/>
            <person name="Wessler S.R."/>
            <person name="Aluru S."/>
            <person name="Martienssen R.A."/>
            <person name="Clifton S.W."/>
            <person name="McCombie W.R."/>
            <person name="Wing R.A."/>
            <person name="Wilson R.K."/>
        </authorList>
    </citation>
    <scope>NUCLEOTIDE SEQUENCE [LARGE SCALE GENOMIC DNA]</scope>
    <source>
        <strain evidence="7">cv. B73</strain>
    </source>
</reference>
<dbReference type="GO" id="GO:0010112">
    <property type="term" value="P:regulation of systemic acquired resistance"/>
    <property type="evidence" value="ECO:0007669"/>
    <property type="project" value="InterPro"/>
</dbReference>
<dbReference type="PANTHER" id="PTHR33669">
    <property type="entry name" value="PROTEIN NEGATIVE REGULATOR OF RESISTANCE"/>
    <property type="match status" value="1"/>
</dbReference>
<feature type="region of interest" description="Disordered" evidence="4">
    <location>
        <begin position="126"/>
        <end position="173"/>
    </location>
</feature>
<feature type="region of interest" description="Disordered" evidence="4">
    <location>
        <begin position="1"/>
        <end position="74"/>
    </location>
</feature>
<evidence type="ECO:0000256" key="3">
    <source>
        <dbReference type="ARBA" id="ARBA00023242"/>
    </source>
</evidence>
<comment type="similarity">
    <text evidence="2">Belongs to the NPR1-interactor family.</text>
</comment>
<dbReference type="STRING" id="4577.A0A1D6M1Q9"/>
<dbReference type="PaxDb" id="4577-GRMZM5G898274_P01"/>
<comment type="subcellular location">
    <subcellularLocation>
        <location evidence="1">Nucleus</location>
    </subcellularLocation>
</comment>
<evidence type="ECO:0008006" key="9">
    <source>
        <dbReference type="Google" id="ProtNLM"/>
    </source>
</evidence>
<dbReference type="GO" id="GO:0005634">
    <property type="term" value="C:nucleus"/>
    <property type="evidence" value="ECO:0007669"/>
    <property type="project" value="UniProtKB-SubCell"/>
</dbReference>
<organism evidence="5">
    <name type="scientific">Zea mays</name>
    <name type="common">Maize</name>
    <dbReference type="NCBI Taxonomy" id="4577"/>
    <lineage>
        <taxon>Eukaryota</taxon>
        <taxon>Viridiplantae</taxon>
        <taxon>Streptophyta</taxon>
        <taxon>Embryophyta</taxon>
        <taxon>Tracheophyta</taxon>
        <taxon>Spermatophyta</taxon>
        <taxon>Magnoliopsida</taxon>
        <taxon>Liliopsida</taxon>
        <taxon>Poales</taxon>
        <taxon>Poaceae</taxon>
        <taxon>PACMAD clade</taxon>
        <taxon>Panicoideae</taxon>
        <taxon>Andropogonodae</taxon>
        <taxon>Andropogoneae</taxon>
        <taxon>Tripsacinae</taxon>
        <taxon>Zea</taxon>
    </lineage>
</organism>
<evidence type="ECO:0000256" key="1">
    <source>
        <dbReference type="ARBA" id="ARBA00004123"/>
    </source>
</evidence>
<protein>
    <recommendedName>
        <fullName evidence="9">NRR repressor homolog 1</fullName>
    </recommendedName>
</protein>
<feature type="region of interest" description="Disordered" evidence="4">
    <location>
        <begin position="96"/>
        <end position="115"/>
    </location>
</feature>
<evidence type="ECO:0000256" key="2">
    <source>
        <dbReference type="ARBA" id="ARBA00009937"/>
    </source>
</evidence>
<keyword evidence="7" id="KW-1185">Reference proteome</keyword>
<dbReference type="KEGG" id="zma:103630209"/>
<keyword evidence="8" id="KW-1267">Proteomics identification</keyword>
<dbReference type="ExpressionAtlas" id="A0A1D6M1Q9">
    <property type="expression patterns" value="baseline and differential"/>
</dbReference>
<evidence type="ECO:0000313" key="5">
    <source>
        <dbReference type="EMBL" id="AQK85177.1"/>
    </source>
</evidence>
<dbReference type="EnsemblPlants" id="Zm00001eb285460_T001">
    <property type="protein sequence ID" value="Zm00001eb285460_P001"/>
    <property type="gene ID" value="Zm00001eb285460"/>
</dbReference>
<proteinExistence type="evidence at protein level"/>
<dbReference type="OMA" id="SSCNIRK"/>
<sequence length="173" mass="18007">MDGDGSKPRGGNKAARPAPAPDATQQPASSAAAGAGEKVDDGRQQPVAPVDESRRAAGGAEPEEEEGGNRNDDAQVEMFYALLANIRAMRRGLPPHDVAASSSVRGGGGDTGDDAVLDSAREKRLRLSADPPWRPAFRMEDFEEPAPAACETRKRTRGTGHDGHGDGASSGHE</sequence>